<dbReference type="InterPro" id="IPR019734">
    <property type="entry name" value="TPR_rpt"/>
</dbReference>
<dbReference type="InterPro" id="IPR011009">
    <property type="entry name" value="Kinase-like_dom_sf"/>
</dbReference>
<proteinExistence type="predicted"/>
<keyword evidence="2 5" id="KW-0547">Nucleotide-binding</keyword>
<sequence>MRLTFRQQRWDAIGKWPGPGSTANSQMARAPSVGDSNMDGSRWQTIKHVFEEAQNRDPDERDAFLDEACVGDAELRAEVDSLLQAHASEGPMDRMLDGMRTALHRPGATGDLLGHRIGPYEIIGPLGQGGMGRVFRARRADGQFEQEVALKLLWMAVPSSETRARFRAERQIQATLTHPHIARLLDGGVSEAGQPYFVMEVVEGQPIDAYCAAHDLSIRERIACMLDVCDAVQYAHQQLVVHRDLKPSNILVTDDGRVKLLDFGIAKLLDPDRMLDGAEPHTRTGLLLMTPSYASPEQVRGEAITTASDIYQLGVVLYELLTGGRPYQVNNRTPSEVERIICEEVPTRPSIAVTQEAGRNVASAAQRRKALRGDLDTIVMKALRKEPERRYGSVQQLADDLQSTLDERPVSAHPDTWRYRTRKFMSRHRWGVTMAVIIVLVMASSIVGLTVQNQRIAQERDRAQIETMKAEHVKTFLIALFGNAWQQAAPSDNQAMRDRLDDGVHRLQQRLANQPEIRAEMLSAAAAMYQELEDPAAAQPLLEDALATHRSLEDLDEVASLLLELAEVADQQADTERAEALYRSALAMRQARHDDQHIAVAQAKNKLAQLLESRGRDSAALALYAEAVPVYRREMGHSHTQTALLLERLGVLYRERGQYAEAEPLLRDAFKAHQQLESLTHPSTQRSVERLVRLYEAWEKPDSTAQFRSLLVE</sequence>
<dbReference type="PROSITE" id="PS00107">
    <property type="entry name" value="PROTEIN_KINASE_ATP"/>
    <property type="match status" value="1"/>
</dbReference>
<feature type="transmembrane region" description="Helical" evidence="7">
    <location>
        <begin position="430"/>
        <end position="451"/>
    </location>
</feature>
<dbReference type="InterPro" id="IPR011990">
    <property type="entry name" value="TPR-like_helical_dom_sf"/>
</dbReference>
<protein>
    <recommendedName>
        <fullName evidence="8">Protein kinase domain-containing protein</fullName>
    </recommendedName>
</protein>
<evidence type="ECO:0000256" key="4">
    <source>
        <dbReference type="ARBA" id="ARBA00022840"/>
    </source>
</evidence>
<evidence type="ECO:0000256" key="7">
    <source>
        <dbReference type="SAM" id="Phobius"/>
    </source>
</evidence>
<organism evidence="9 10">
    <name type="scientific">Longimonas halophila</name>
    <dbReference type="NCBI Taxonomy" id="1469170"/>
    <lineage>
        <taxon>Bacteria</taxon>
        <taxon>Pseudomonadati</taxon>
        <taxon>Rhodothermota</taxon>
        <taxon>Rhodothermia</taxon>
        <taxon>Rhodothermales</taxon>
        <taxon>Salisaetaceae</taxon>
        <taxon>Longimonas</taxon>
    </lineage>
</organism>
<dbReference type="Pfam" id="PF00069">
    <property type="entry name" value="Pkinase"/>
    <property type="match status" value="1"/>
</dbReference>
<dbReference type="Gene3D" id="1.10.510.10">
    <property type="entry name" value="Transferase(Phosphotransferase) domain 1"/>
    <property type="match status" value="1"/>
</dbReference>
<dbReference type="SUPFAM" id="SSF48452">
    <property type="entry name" value="TPR-like"/>
    <property type="match status" value="1"/>
</dbReference>
<dbReference type="Gene3D" id="1.25.40.10">
    <property type="entry name" value="Tetratricopeptide repeat domain"/>
    <property type="match status" value="1"/>
</dbReference>
<dbReference type="Pfam" id="PF13424">
    <property type="entry name" value="TPR_12"/>
    <property type="match status" value="2"/>
</dbReference>
<accession>A0A2H3NP38</accession>
<dbReference type="GO" id="GO:0004674">
    <property type="term" value="F:protein serine/threonine kinase activity"/>
    <property type="evidence" value="ECO:0007669"/>
    <property type="project" value="TreeGrafter"/>
</dbReference>
<keyword evidence="7" id="KW-0472">Membrane</keyword>
<dbReference type="SUPFAM" id="SSF56112">
    <property type="entry name" value="Protein kinase-like (PK-like)"/>
    <property type="match status" value="1"/>
</dbReference>
<dbReference type="Proteomes" id="UP000221024">
    <property type="component" value="Unassembled WGS sequence"/>
</dbReference>
<evidence type="ECO:0000313" key="9">
    <source>
        <dbReference type="EMBL" id="PEN08804.1"/>
    </source>
</evidence>
<keyword evidence="10" id="KW-1185">Reference proteome</keyword>
<keyword evidence="7" id="KW-1133">Transmembrane helix</keyword>
<dbReference type="PANTHER" id="PTHR43289:SF34">
    <property type="entry name" value="SERINE_THREONINE-PROTEIN KINASE YBDM-RELATED"/>
    <property type="match status" value="1"/>
</dbReference>
<dbReference type="PANTHER" id="PTHR43289">
    <property type="entry name" value="MITOGEN-ACTIVATED PROTEIN KINASE KINASE KINASE 20-RELATED"/>
    <property type="match status" value="1"/>
</dbReference>
<dbReference type="PROSITE" id="PS00108">
    <property type="entry name" value="PROTEIN_KINASE_ST"/>
    <property type="match status" value="1"/>
</dbReference>
<name>A0A2H3NP38_9BACT</name>
<dbReference type="SMART" id="SM00220">
    <property type="entry name" value="S_TKc"/>
    <property type="match status" value="1"/>
</dbReference>
<evidence type="ECO:0000256" key="6">
    <source>
        <dbReference type="SAM" id="MobiDB-lite"/>
    </source>
</evidence>
<evidence type="ECO:0000256" key="1">
    <source>
        <dbReference type="ARBA" id="ARBA00022679"/>
    </source>
</evidence>
<feature type="region of interest" description="Disordered" evidence="6">
    <location>
        <begin position="12"/>
        <end position="38"/>
    </location>
</feature>
<keyword evidence="1" id="KW-0808">Transferase</keyword>
<dbReference type="SMART" id="SM00028">
    <property type="entry name" value="TPR"/>
    <property type="match status" value="4"/>
</dbReference>
<dbReference type="GO" id="GO:0005524">
    <property type="term" value="F:ATP binding"/>
    <property type="evidence" value="ECO:0007669"/>
    <property type="project" value="UniProtKB-UniRule"/>
</dbReference>
<dbReference type="InterPro" id="IPR008271">
    <property type="entry name" value="Ser/Thr_kinase_AS"/>
</dbReference>
<comment type="caution">
    <text evidence="9">The sequence shown here is derived from an EMBL/GenBank/DDBJ whole genome shotgun (WGS) entry which is preliminary data.</text>
</comment>
<evidence type="ECO:0000256" key="2">
    <source>
        <dbReference type="ARBA" id="ARBA00022741"/>
    </source>
</evidence>
<evidence type="ECO:0000256" key="5">
    <source>
        <dbReference type="PROSITE-ProRule" id="PRU10141"/>
    </source>
</evidence>
<dbReference type="AlphaFoldDB" id="A0A2H3NP38"/>
<gene>
    <name evidence="9" type="ORF">CRI93_03345</name>
</gene>
<keyword evidence="4 5" id="KW-0067">ATP-binding</keyword>
<keyword evidence="3" id="KW-0418">Kinase</keyword>
<dbReference type="InterPro" id="IPR017441">
    <property type="entry name" value="Protein_kinase_ATP_BS"/>
</dbReference>
<feature type="domain" description="Protein kinase" evidence="8">
    <location>
        <begin position="120"/>
        <end position="405"/>
    </location>
</feature>
<evidence type="ECO:0000256" key="3">
    <source>
        <dbReference type="ARBA" id="ARBA00022777"/>
    </source>
</evidence>
<dbReference type="PROSITE" id="PS50011">
    <property type="entry name" value="PROTEIN_KINASE_DOM"/>
    <property type="match status" value="1"/>
</dbReference>
<evidence type="ECO:0000313" key="10">
    <source>
        <dbReference type="Proteomes" id="UP000221024"/>
    </source>
</evidence>
<reference evidence="9 10" key="1">
    <citation type="submission" date="2017-10" db="EMBL/GenBank/DDBJ databases">
        <title>Draft genome of Longimonas halophila.</title>
        <authorList>
            <person name="Goh K.M."/>
            <person name="Shamsir M.S."/>
            <person name="Lim S.W."/>
        </authorList>
    </citation>
    <scope>NUCLEOTIDE SEQUENCE [LARGE SCALE GENOMIC DNA]</scope>
    <source>
        <strain evidence="9 10">KCTC 42399</strain>
    </source>
</reference>
<dbReference type="OrthoDB" id="9813021at2"/>
<dbReference type="CDD" id="cd14014">
    <property type="entry name" value="STKc_PknB_like"/>
    <property type="match status" value="1"/>
</dbReference>
<keyword evidence="7" id="KW-0812">Transmembrane</keyword>
<evidence type="ECO:0000259" key="8">
    <source>
        <dbReference type="PROSITE" id="PS50011"/>
    </source>
</evidence>
<dbReference type="InterPro" id="IPR000719">
    <property type="entry name" value="Prot_kinase_dom"/>
</dbReference>
<dbReference type="Gene3D" id="3.30.200.20">
    <property type="entry name" value="Phosphorylase Kinase, domain 1"/>
    <property type="match status" value="1"/>
</dbReference>
<feature type="binding site" evidence="5">
    <location>
        <position position="151"/>
    </location>
    <ligand>
        <name>ATP</name>
        <dbReference type="ChEBI" id="CHEBI:30616"/>
    </ligand>
</feature>
<dbReference type="EMBL" id="PDEP01000002">
    <property type="protein sequence ID" value="PEN08804.1"/>
    <property type="molecule type" value="Genomic_DNA"/>
</dbReference>